<proteinExistence type="predicted"/>
<keyword evidence="2" id="KW-1185">Reference proteome</keyword>
<dbReference type="Proteomes" id="UP000664534">
    <property type="component" value="Unassembled WGS sequence"/>
</dbReference>
<evidence type="ECO:0000313" key="2">
    <source>
        <dbReference type="Proteomes" id="UP000664534"/>
    </source>
</evidence>
<accession>A0A8H3FXJ2</accession>
<comment type="caution">
    <text evidence="1">The sequence shown here is derived from an EMBL/GenBank/DDBJ whole genome shotgun (WGS) entry which is preliminary data.</text>
</comment>
<reference evidence="1" key="1">
    <citation type="submission" date="2021-03" db="EMBL/GenBank/DDBJ databases">
        <authorList>
            <person name="Tagirdzhanova G."/>
        </authorList>
    </citation>
    <scope>NUCLEOTIDE SEQUENCE</scope>
</reference>
<organism evidence="1 2">
    <name type="scientific">Imshaugia aleurites</name>
    <dbReference type="NCBI Taxonomy" id="172621"/>
    <lineage>
        <taxon>Eukaryota</taxon>
        <taxon>Fungi</taxon>
        <taxon>Dikarya</taxon>
        <taxon>Ascomycota</taxon>
        <taxon>Pezizomycotina</taxon>
        <taxon>Lecanoromycetes</taxon>
        <taxon>OSLEUM clade</taxon>
        <taxon>Lecanoromycetidae</taxon>
        <taxon>Lecanorales</taxon>
        <taxon>Lecanorineae</taxon>
        <taxon>Parmeliaceae</taxon>
        <taxon>Imshaugia</taxon>
    </lineage>
</organism>
<gene>
    <name evidence="1" type="ORF">IMSHALPRED_008980</name>
</gene>
<protein>
    <submittedName>
        <fullName evidence="1">Uncharacterized protein</fullName>
    </submittedName>
</protein>
<name>A0A8H3FXJ2_9LECA</name>
<sequence length="79" mass="8776">MSSHTRPDPRTTLTPPATVKYQIVWQETPTRPSEPGHGDIIITVTDITTIPDESNLETRELMAVAKLTWGPREANFGCT</sequence>
<evidence type="ECO:0000313" key="1">
    <source>
        <dbReference type="EMBL" id="CAF9932778.1"/>
    </source>
</evidence>
<dbReference type="AlphaFoldDB" id="A0A8H3FXJ2"/>
<dbReference type="EMBL" id="CAJPDT010000067">
    <property type="protein sequence ID" value="CAF9932778.1"/>
    <property type="molecule type" value="Genomic_DNA"/>
</dbReference>